<evidence type="ECO:0000313" key="2">
    <source>
        <dbReference type="Proteomes" id="UP000641386"/>
    </source>
</evidence>
<accession>A0A919A195</accession>
<dbReference type="RefSeq" id="WP_189902329.1">
    <property type="nucleotide sequence ID" value="NZ_BNBC01000019.1"/>
</dbReference>
<proteinExistence type="predicted"/>
<gene>
    <name evidence="1" type="ORF">GCM10014715_41370</name>
</gene>
<dbReference type="EMBL" id="BNBC01000019">
    <property type="protein sequence ID" value="GHE81594.1"/>
    <property type="molecule type" value="Genomic_DNA"/>
</dbReference>
<comment type="caution">
    <text evidence="1">The sequence shown here is derived from an EMBL/GenBank/DDBJ whole genome shotgun (WGS) entry which is preliminary data.</text>
</comment>
<evidence type="ECO:0000313" key="1">
    <source>
        <dbReference type="EMBL" id="GHE81594.1"/>
    </source>
</evidence>
<sequence length="342" mass="36643">MIFGSKGRERFLDAVTAFEAAVFDRDGDRSTQAFQEIHRHFQHADDEEIAAAGPRLAALLSEVPPGPRGVIAVVVGACVERGADARRCASYVFDGLAGALADAGEFCERWAATGGGDFPEPDPGDPDPAVVERVGRQAALGWWTLPQWEMASVAMLNRPDVRTSLGDALRNRLLTAVRPVQEASGHDFKCLVYALLVLDDEPLVVLHRPTGTGYALRMGGIGDNFQLHTLLADALVGGGHIPGRAPSAAEAAVCRDRPGQVPTTGSFDLVAPTGEWIWNEGTPSDIPVVDGVRLLVLDPPSYQRSWPAGRFFPYMTGGLVLERVLEREEAGRLLAGCVSKEG</sequence>
<keyword evidence="2" id="KW-1185">Reference proteome</keyword>
<reference evidence="1" key="1">
    <citation type="journal article" date="2014" name="Int. J. Syst. Evol. Microbiol.">
        <title>Complete genome sequence of Corynebacterium casei LMG S-19264T (=DSM 44701T), isolated from a smear-ripened cheese.</title>
        <authorList>
            <consortium name="US DOE Joint Genome Institute (JGI-PGF)"/>
            <person name="Walter F."/>
            <person name="Albersmeier A."/>
            <person name="Kalinowski J."/>
            <person name="Ruckert C."/>
        </authorList>
    </citation>
    <scope>NUCLEOTIDE SEQUENCE</scope>
    <source>
        <strain evidence="1">JCM 3302</strain>
    </source>
</reference>
<dbReference type="AlphaFoldDB" id="A0A919A195"/>
<reference evidence="1" key="2">
    <citation type="submission" date="2020-09" db="EMBL/GenBank/DDBJ databases">
        <authorList>
            <person name="Sun Q."/>
            <person name="Ohkuma M."/>
        </authorList>
    </citation>
    <scope>NUCLEOTIDE SEQUENCE</scope>
    <source>
        <strain evidence="1">JCM 3302</strain>
    </source>
</reference>
<dbReference type="Proteomes" id="UP000641386">
    <property type="component" value="Unassembled WGS sequence"/>
</dbReference>
<organism evidence="1 2">
    <name type="scientific">Streptomyces spiralis</name>
    <dbReference type="NCBI Taxonomy" id="66376"/>
    <lineage>
        <taxon>Bacteria</taxon>
        <taxon>Bacillati</taxon>
        <taxon>Actinomycetota</taxon>
        <taxon>Actinomycetes</taxon>
        <taxon>Kitasatosporales</taxon>
        <taxon>Streptomycetaceae</taxon>
        <taxon>Streptomyces</taxon>
    </lineage>
</organism>
<protein>
    <submittedName>
        <fullName evidence="1">Uncharacterized protein</fullName>
    </submittedName>
</protein>
<name>A0A919A195_9ACTN</name>